<organism evidence="7 8">
    <name type="scientific">Mesorhizobium denitrificans</name>
    <dbReference type="NCBI Taxonomy" id="2294114"/>
    <lineage>
        <taxon>Bacteria</taxon>
        <taxon>Pseudomonadati</taxon>
        <taxon>Pseudomonadota</taxon>
        <taxon>Alphaproteobacteria</taxon>
        <taxon>Hyphomicrobiales</taxon>
        <taxon>Phyllobacteriaceae</taxon>
        <taxon>Mesorhizobium</taxon>
    </lineage>
</organism>
<evidence type="ECO:0000256" key="4">
    <source>
        <dbReference type="ARBA" id="ARBA00022679"/>
    </source>
</evidence>
<dbReference type="EMBL" id="QURN01000004">
    <property type="protein sequence ID" value="RFC68608.1"/>
    <property type="molecule type" value="Genomic_DNA"/>
</dbReference>
<dbReference type="InterPro" id="IPR029063">
    <property type="entry name" value="SAM-dependent_MTases_sf"/>
</dbReference>
<evidence type="ECO:0000259" key="6">
    <source>
        <dbReference type="Pfam" id="PF05175"/>
    </source>
</evidence>
<keyword evidence="5" id="KW-0949">S-adenosyl-L-methionine</keyword>
<evidence type="ECO:0000256" key="1">
    <source>
        <dbReference type="ARBA" id="ARBA00022490"/>
    </source>
</evidence>
<dbReference type="Proteomes" id="UP000262379">
    <property type="component" value="Unassembled WGS sequence"/>
</dbReference>
<comment type="caution">
    <text evidence="7">The sequence shown here is derived from an EMBL/GenBank/DDBJ whole genome shotgun (WGS) entry which is preliminary data.</text>
</comment>
<keyword evidence="1" id="KW-0963">Cytoplasm</keyword>
<keyword evidence="8" id="KW-1185">Reference proteome</keyword>
<name>A0A371XHA1_9HYPH</name>
<dbReference type="AlphaFoldDB" id="A0A371XHA1"/>
<dbReference type="RefSeq" id="WP_116623042.1">
    <property type="nucleotide sequence ID" value="NZ_QURN01000004.1"/>
</dbReference>
<dbReference type="PROSITE" id="PS00092">
    <property type="entry name" value="N6_MTASE"/>
    <property type="match status" value="1"/>
</dbReference>
<dbReference type="CDD" id="cd02440">
    <property type="entry name" value="AdoMet_MTases"/>
    <property type="match status" value="1"/>
</dbReference>
<dbReference type="SUPFAM" id="SSF53335">
    <property type="entry name" value="S-adenosyl-L-methionine-dependent methyltransferases"/>
    <property type="match status" value="1"/>
</dbReference>
<evidence type="ECO:0000313" key="8">
    <source>
        <dbReference type="Proteomes" id="UP000262379"/>
    </source>
</evidence>
<dbReference type="Pfam" id="PF05175">
    <property type="entry name" value="MTS"/>
    <property type="match status" value="1"/>
</dbReference>
<dbReference type="GO" id="GO:0032259">
    <property type="term" value="P:methylation"/>
    <property type="evidence" value="ECO:0007669"/>
    <property type="project" value="UniProtKB-KW"/>
</dbReference>
<reference evidence="8" key="1">
    <citation type="submission" date="2018-08" db="EMBL/GenBank/DDBJ databases">
        <authorList>
            <person name="Im W.T."/>
        </authorList>
    </citation>
    <scope>NUCLEOTIDE SEQUENCE [LARGE SCALE GENOMIC DNA]</scope>
    <source>
        <strain evidence="8">LA-28</strain>
    </source>
</reference>
<protein>
    <submittedName>
        <fullName evidence="7">Class I SAM-dependent methyltransferase</fullName>
    </submittedName>
</protein>
<dbReference type="InterPro" id="IPR046977">
    <property type="entry name" value="RsmC/RlmG"/>
</dbReference>
<accession>A0A371XHA1</accession>
<keyword evidence="3 7" id="KW-0489">Methyltransferase</keyword>
<dbReference type="Gene3D" id="3.40.50.150">
    <property type="entry name" value="Vaccinia Virus protein VP39"/>
    <property type="match status" value="1"/>
</dbReference>
<evidence type="ECO:0000256" key="2">
    <source>
        <dbReference type="ARBA" id="ARBA00022552"/>
    </source>
</evidence>
<keyword evidence="4 7" id="KW-0808">Transferase</keyword>
<dbReference type="GO" id="GO:0008170">
    <property type="term" value="F:N-methyltransferase activity"/>
    <property type="evidence" value="ECO:0007669"/>
    <property type="project" value="UniProtKB-ARBA"/>
</dbReference>
<dbReference type="InterPro" id="IPR002052">
    <property type="entry name" value="DNA_methylase_N6_adenine_CS"/>
</dbReference>
<dbReference type="PANTHER" id="PTHR47816:SF4">
    <property type="entry name" value="RIBOSOMAL RNA SMALL SUBUNIT METHYLTRANSFERASE C"/>
    <property type="match status" value="1"/>
</dbReference>
<sequence>MSRESVQTLFHPFASGELDAPAAGKTCLVFGAERDFQVPQYFDAKLTLVQGFRPDFLVLERRGFSVAPVPDGGNYESAIILAGKHRGQNERWLAESILRLVPGGLIVVAGGKDEGAASLRKRLEKEVPLGGHLSKNHGVVFWLYRSAQADAYADSIVRQQDNALLVDGKFETAPGMFSHDRIDVGSRLLADRLPAGLHGVTADFCAGWGYLSAVLAESSKFSRIDLYEADYASVEAARRNMARLASAQGTNFHWCDLTAERVERIYDLIVMNPPFHAGRAADPALGQALIRAAASALKPRGKLFMVANRGLPYEAILKTQFHACETIADEKGFRVYAATR</sequence>
<dbReference type="GO" id="GO:0006364">
    <property type="term" value="P:rRNA processing"/>
    <property type="evidence" value="ECO:0007669"/>
    <property type="project" value="UniProtKB-KW"/>
</dbReference>
<dbReference type="PANTHER" id="PTHR47816">
    <property type="entry name" value="RIBOSOMAL RNA SMALL SUBUNIT METHYLTRANSFERASE C"/>
    <property type="match status" value="1"/>
</dbReference>
<keyword evidence="2" id="KW-0698">rRNA processing</keyword>
<dbReference type="GO" id="GO:0008757">
    <property type="term" value="F:S-adenosylmethionine-dependent methyltransferase activity"/>
    <property type="evidence" value="ECO:0007669"/>
    <property type="project" value="InterPro"/>
</dbReference>
<feature type="domain" description="Methyltransferase small" evidence="6">
    <location>
        <begin position="169"/>
        <end position="336"/>
    </location>
</feature>
<evidence type="ECO:0000313" key="7">
    <source>
        <dbReference type="EMBL" id="RFC68608.1"/>
    </source>
</evidence>
<evidence type="ECO:0000256" key="3">
    <source>
        <dbReference type="ARBA" id="ARBA00022603"/>
    </source>
</evidence>
<evidence type="ECO:0000256" key="5">
    <source>
        <dbReference type="ARBA" id="ARBA00022691"/>
    </source>
</evidence>
<gene>
    <name evidence="7" type="ORF">DY251_06490</name>
</gene>
<dbReference type="InterPro" id="IPR007848">
    <property type="entry name" value="Small_mtfrase_dom"/>
</dbReference>
<proteinExistence type="predicted"/>
<dbReference type="GO" id="GO:0003676">
    <property type="term" value="F:nucleic acid binding"/>
    <property type="evidence" value="ECO:0007669"/>
    <property type="project" value="InterPro"/>
</dbReference>